<dbReference type="GeneID" id="111601644"/>
<dbReference type="RefSeq" id="XP_023174091.1">
    <property type="nucleotide sequence ID" value="XM_023318323.2"/>
</dbReference>
<dbReference type="Pfam" id="PF06110">
    <property type="entry name" value="TXD17-like_Trx"/>
    <property type="match status" value="1"/>
</dbReference>
<organism evidence="3 4">
    <name type="scientific">Drosophila hydei</name>
    <name type="common">Fruit fly</name>
    <dbReference type="NCBI Taxonomy" id="7224"/>
    <lineage>
        <taxon>Eukaryota</taxon>
        <taxon>Metazoa</taxon>
        <taxon>Ecdysozoa</taxon>
        <taxon>Arthropoda</taxon>
        <taxon>Hexapoda</taxon>
        <taxon>Insecta</taxon>
        <taxon>Pterygota</taxon>
        <taxon>Neoptera</taxon>
        <taxon>Endopterygota</taxon>
        <taxon>Diptera</taxon>
        <taxon>Brachycera</taxon>
        <taxon>Muscomorpha</taxon>
        <taxon>Ephydroidea</taxon>
        <taxon>Drosophilidae</taxon>
        <taxon>Drosophila</taxon>
    </lineage>
</organism>
<dbReference type="OMA" id="LLHWKGV"/>
<dbReference type="GO" id="GO:0005829">
    <property type="term" value="C:cytosol"/>
    <property type="evidence" value="ECO:0007669"/>
    <property type="project" value="TreeGrafter"/>
</dbReference>
<dbReference type="Proteomes" id="UP000504633">
    <property type="component" value="Unplaced"/>
</dbReference>
<dbReference type="SUPFAM" id="SSF52833">
    <property type="entry name" value="Thioredoxin-like"/>
    <property type="match status" value="1"/>
</dbReference>
<dbReference type="PANTHER" id="PTHR12452:SF6">
    <property type="entry name" value="THIOREDOXIN DOMAIN-CONTAINING PROTEIN 17"/>
    <property type="match status" value="1"/>
</dbReference>
<evidence type="ECO:0000259" key="2">
    <source>
        <dbReference type="Pfam" id="PF06110"/>
    </source>
</evidence>
<feature type="domain" description="Thioredoxin" evidence="2">
    <location>
        <begin position="8"/>
        <end position="126"/>
    </location>
</feature>
<gene>
    <name evidence="4" type="primary">LOC111601644</name>
</gene>
<proteinExistence type="predicted"/>
<evidence type="ECO:0000313" key="3">
    <source>
        <dbReference type="Proteomes" id="UP000504633"/>
    </source>
</evidence>
<sequence length="140" mass="16101">MPQYVPITGYEQLEDALKVHAKNNCLIYMYFFGEKDSKGRSWCPDCVAVEDAVETAFREYSHPNSLIYTVDVGNRAAWKDKSPANKFRLSPYNLTVIPALLRWNNSERLDGDQLLRPDMLKLFFEEAKSQSSTDKTIPCK</sequence>
<accession>A0A6J1M2I4</accession>
<dbReference type="Gene3D" id="3.40.30.10">
    <property type="entry name" value="Glutaredoxin"/>
    <property type="match status" value="1"/>
</dbReference>
<reference evidence="4" key="1">
    <citation type="submission" date="2025-08" db="UniProtKB">
        <authorList>
            <consortium name="RefSeq"/>
        </authorList>
    </citation>
    <scope>IDENTIFICATION</scope>
    <source>
        <strain evidence="4">15085-1641.00</strain>
        <tissue evidence="4">Whole body</tissue>
    </source>
</reference>
<dbReference type="PANTHER" id="PTHR12452">
    <property type="entry name" value="42-9-9 PROTEIN-RELATED"/>
    <property type="match status" value="1"/>
</dbReference>
<dbReference type="InterPro" id="IPR010357">
    <property type="entry name" value="TXNDC17_dom"/>
</dbReference>
<dbReference type="InterPro" id="IPR036249">
    <property type="entry name" value="Thioredoxin-like_sf"/>
</dbReference>
<evidence type="ECO:0000313" key="4">
    <source>
        <dbReference type="RefSeq" id="XP_023174091.1"/>
    </source>
</evidence>
<protein>
    <recommendedName>
        <fullName evidence="1">Thioredoxin domain-containing protein 17</fullName>
    </recommendedName>
</protein>
<dbReference type="GO" id="GO:0047134">
    <property type="term" value="F:protein-disulfide reductase [NAD(P)H] activity"/>
    <property type="evidence" value="ECO:0007669"/>
    <property type="project" value="InterPro"/>
</dbReference>
<keyword evidence="3" id="KW-1185">Reference proteome</keyword>
<dbReference type="KEGG" id="dhe:111601644"/>
<dbReference type="OrthoDB" id="78947at2759"/>
<dbReference type="AlphaFoldDB" id="A0A6J1M2I4"/>
<evidence type="ECO:0000256" key="1">
    <source>
        <dbReference type="ARBA" id="ARBA00016949"/>
    </source>
</evidence>
<name>A0A6J1M2I4_DROHY</name>
<dbReference type="InterPro" id="IPR045108">
    <property type="entry name" value="TXNDC17-like"/>
</dbReference>